<dbReference type="AlphaFoldDB" id="A0A0C3QLE7"/>
<name>A0A0C3QLE7_9AGAM</name>
<sequence>IELVKRCLKSESGDVDRVGSCIFFGLVKITRPPPGAEDQVELAQTVVRRAQTICECALGMVGAASAAGSMAGGSMAGDLPGSLSSSPAPQEGYGGPPFAPAHGPPTPANYANSPPPPEGYMQPPPSQGYGAPPYGVPPSQSPQPRGANQPQLRLQMPV</sequence>
<dbReference type="OrthoDB" id="2538017at2759"/>
<dbReference type="STRING" id="1051891.A0A0C3QLE7"/>
<reference evidence="2 3" key="1">
    <citation type="submission" date="2014-04" db="EMBL/GenBank/DDBJ databases">
        <authorList>
            <consortium name="DOE Joint Genome Institute"/>
            <person name="Kuo A."/>
            <person name="Girlanda M."/>
            <person name="Perotto S."/>
            <person name="Kohler A."/>
            <person name="Nagy L.G."/>
            <person name="Floudas D."/>
            <person name="Copeland A."/>
            <person name="Barry K.W."/>
            <person name="Cichocki N."/>
            <person name="Veneault-Fourrey C."/>
            <person name="LaButti K."/>
            <person name="Lindquist E.A."/>
            <person name="Lipzen A."/>
            <person name="Lundell T."/>
            <person name="Morin E."/>
            <person name="Murat C."/>
            <person name="Sun H."/>
            <person name="Tunlid A."/>
            <person name="Henrissat B."/>
            <person name="Grigoriev I.V."/>
            <person name="Hibbett D.S."/>
            <person name="Martin F."/>
            <person name="Nordberg H.P."/>
            <person name="Cantor M.N."/>
            <person name="Hua S.X."/>
        </authorList>
    </citation>
    <scope>NUCLEOTIDE SEQUENCE [LARGE SCALE GENOMIC DNA]</scope>
    <source>
        <strain evidence="2 3">MUT 4182</strain>
    </source>
</reference>
<dbReference type="Proteomes" id="UP000054248">
    <property type="component" value="Unassembled WGS sequence"/>
</dbReference>
<proteinExistence type="predicted"/>
<evidence type="ECO:0000256" key="1">
    <source>
        <dbReference type="SAM" id="MobiDB-lite"/>
    </source>
</evidence>
<dbReference type="HOGENOM" id="CLU_1673540_0_0_1"/>
<dbReference type="EMBL" id="KN822995">
    <property type="protein sequence ID" value="KIO28396.1"/>
    <property type="molecule type" value="Genomic_DNA"/>
</dbReference>
<protein>
    <submittedName>
        <fullName evidence="2">Uncharacterized protein</fullName>
    </submittedName>
</protein>
<feature type="compositionally biased region" description="Polar residues" evidence="1">
    <location>
        <begin position="142"/>
        <end position="152"/>
    </location>
</feature>
<feature type="compositionally biased region" description="Pro residues" evidence="1">
    <location>
        <begin position="97"/>
        <end position="126"/>
    </location>
</feature>
<keyword evidence="3" id="KW-1185">Reference proteome</keyword>
<gene>
    <name evidence="2" type="ORF">M407DRAFT_22449</name>
</gene>
<evidence type="ECO:0000313" key="2">
    <source>
        <dbReference type="EMBL" id="KIO28396.1"/>
    </source>
</evidence>
<feature type="non-terminal residue" evidence="2">
    <location>
        <position position="1"/>
    </location>
</feature>
<organism evidence="2 3">
    <name type="scientific">Tulasnella calospora MUT 4182</name>
    <dbReference type="NCBI Taxonomy" id="1051891"/>
    <lineage>
        <taxon>Eukaryota</taxon>
        <taxon>Fungi</taxon>
        <taxon>Dikarya</taxon>
        <taxon>Basidiomycota</taxon>
        <taxon>Agaricomycotina</taxon>
        <taxon>Agaricomycetes</taxon>
        <taxon>Cantharellales</taxon>
        <taxon>Tulasnellaceae</taxon>
        <taxon>Tulasnella</taxon>
    </lineage>
</organism>
<feature type="region of interest" description="Disordered" evidence="1">
    <location>
        <begin position="68"/>
        <end position="158"/>
    </location>
</feature>
<accession>A0A0C3QLE7</accession>
<reference evidence="3" key="2">
    <citation type="submission" date="2015-01" db="EMBL/GenBank/DDBJ databases">
        <title>Evolutionary Origins and Diversification of the Mycorrhizal Mutualists.</title>
        <authorList>
            <consortium name="DOE Joint Genome Institute"/>
            <consortium name="Mycorrhizal Genomics Consortium"/>
            <person name="Kohler A."/>
            <person name="Kuo A."/>
            <person name="Nagy L.G."/>
            <person name="Floudas D."/>
            <person name="Copeland A."/>
            <person name="Barry K.W."/>
            <person name="Cichocki N."/>
            <person name="Veneault-Fourrey C."/>
            <person name="LaButti K."/>
            <person name="Lindquist E.A."/>
            <person name="Lipzen A."/>
            <person name="Lundell T."/>
            <person name="Morin E."/>
            <person name="Murat C."/>
            <person name="Riley R."/>
            <person name="Ohm R."/>
            <person name="Sun H."/>
            <person name="Tunlid A."/>
            <person name="Henrissat B."/>
            <person name="Grigoriev I.V."/>
            <person name="Hibbett D.S."/>
            <person name="Martin F."/>
        </authorList>
    </citation>
    <scope>NUCLEOTIDE SEQUENCE [LARGE SCALE GENOMIC DNA]</scope>
    <source>
        <strain evidence="3">MUT 4182</strain>
    </source>
</reference>
<evidence type="ECO:0000313" key="3">
    <source>
        <dbReference type="Proteomes" id="UP000054248"/>
    </source>
</evidence>